<dbReference type="Gene3D" id="1.10.260.40">
    <property type="entry name" value="lambda repressor-like DNA-binding domains"/>
    <property type="match status" value="1"/>
</dbReference>
<name>H6SLL2_PARPM</name>
<dbReference type="GO" id="GO:0003677">
    <property type="term" value="F:DNA binding"/>
    <property type="evidence" value="ECO:0007669"/>
    <property type="project" value="UniProtKB-KW"/>
</dbReference>
<evidence type="ECO:0000313" key="4">
    <source>
        <dbReference type="EMBL" id="CCG08877.1"/>
    </source>
</evidence>
<dbReference type="HOGENOM" id="CLU_066192_26_0_5"/>
<reference evidence="4 5" key="1">
    <citation type="submission" date="2012-02" db="EMBL/GenBank/DDBJ databases">
        <title>Shotgun genome sequence of Phaeospirillum photometricum DSM 122.</title>
        <authorList>
            <person name="Duquesne K."/>
            <person name="Sturgis J."/>
        </authorList>
    </citation>
    <scope>NUCLEOTIDE SEQUENCE [LARGE SCALE GENOMIC DNA]</scope>
    <source>
        <strain evidence="5">DSM122</strain>
    </source>
</reference>
<dbReference type="OrthoDB" id="9797172at2"/>
<dbReference type="CDD" id="cd00093">
    <property type="entry name" value="HTH_XRE"/>
    <property type="match status" value="1"/>
</dbReference>
<dbReference type="Proteomes" id="UP000033220">
    <property type="component" value="Chromosome DSM 122"/>
</dbReference>
<dbReference type="EMBL" id="HE663493">
    <property type="protein sequence ID" value="CCG08877.1"/>
    <property type="molecule type" value="Genomic_DNA"/>
</dbReference>
<evidence type="ECO:0000259" key="3">
    <source>
        <dbReference type="PROSITE" id="PS50943"/>
    </source>
</evidence>
<dbReference type="PROSITE" id="PS50943">
    <property type="entry name" value="HTH_CROC1"/>
    <property type="match status" value="1"/>
</dbReference>
<dbReference type="Pfam" id="PF01381">
    <property type="entry name" value="HTH_3"/>
    <property type="match status" value="1"/>
</dbReference>
<dbReference type="KEGG" id="rpm:RSPPHO_02251"/>
<dbReference type="SMART" id="SM00530">
    <property type="entry name" value="HTH_XRE"/>
    <property type="match status" value="1"/>
</dbReference>
<dbReference type="InterPro" id="IPR001387">
    <property type="entry name" value="Cro/C1-type_HTH"/>
</dbReference>
<feature type="region of interest" description="Disordered" evidence="2">
    <location>
        <begin position="1"/>
        <end position="23"/>
    </location>
</feature>
<keyword evidence="5" id="KW-1185">Reference proteome</keyword>
<dbReference type="InterPro" id="IPR050807">
    <property type="entry name" value="TransReg_Diox_bact_type"/>
</dbReference>
<dbReference type="SUPFAM" id="SSF47413">
    <property type="entry name" value="lambda repressor-like DNA-binding domains"/>
    <property type="match status" value="1"/>
</dbReference>
<sequence>MRKGKQAEVRPYTSDNPDPLDKEVGRRLRLRRKLLGMSQQQLADAVGITFQQVQKYERGVNRLSASRLWDFASILGVPVSFFFEDLEGADVDRTIPRARKDALEASDDLPAAQDPLVRTETLELCYSFWAATPRVRKTYLEFLKICATLEAPAAQALAQALEEPGEAVLTRPLPGGDDLVPSH</sequence>
<feature type="domain" description="HTH cro/C1-type" evidence="3">
    <location>
        <begin position="28"/>
        <end position="82"/>
    </location>
</feature>
<dbReference type="STRING" id="1150469.RSPPHO_02251"/>
<proteinExistence type="predicted"/>
<keyword evidence="1" id="KW-0238">DNA-binding</keyword>
<dbReference type="InterPro" id="IPR010982">
    <property type="entry name" value="Lambda_DNA-bd_dom_sf"/>
</dbReference>
<accession>H6SLL2</accession>
<gene>
    <name evidence="4" type="ORF">RSPPHO_02251</name>
</gene>
<dbReference type="PATRIC" id="fig|1150469.3.peg.2533"/>
<organism evidence="4 5">
    <name type="scientific">Pararhodospirillum photometricum DSM 122</name>
    <dbReference type="NCBI Taxonomy" id="1150469"/>
    <lineage>
        <taxon>Bacteria</taxon>
        <taxon>Pseudomonadati</taxon>
        <taxon>Pseudomonadota</taxon>
        <taxon>Alphaproteobacteria</taxon>
        <taxon>Rhodospirillales</taxon>
        <taxon>Rhodospirillaceae</taxon>
        <taxon>Pararhodospirillum</taxon>
    </lineage>
</organism>
<dbReference type="AlphaFoldDB" id="H6SLL2"/>
<evidence type="ECO:0000256" key="2">
    <source>
        <dbReference type="SAM" id="MobiDB-lite"/>
    </source>
</evidence>
<dbReference type="GO" id="GO:0005829">
    <property type="term" value="C:cytosol"/>
    <property type="evidence" value="ECO:0007669"/>
    <property type="project" value="TreeGrafter"/>
</dbReference>
<dbReference type="eggNOG" id="COG1396">
    <property type="taxonomic scope" value="Bacteria"/>
</dbReference>
<evidence type="ECO:0000313" key="5">
    <source>
        <dbReference type="Proteomes" id="UP000033220"/>
    </source>
</evidence>
<dbReference type="PANTHER" id="PTHR46797">
    <property type="entry name" value="HTH-TYPE TRANSCRIPTIONAL REGULATOR"/>
    <property type="match status" value="1"/>
</dbReference>
<protein>
    <submittedName>
        <fullName evidence="4">Transcriptional regulator, XRE family</fullName>
    </submittedName>
</protein>
<dbReference type="PANTHER" id="PTHR46797:SF1">
    <property type="entry name" value="METHYLPHOSPHONATE SYNTHASE"/>
    <property type="match status" value="1"/>
</dbReference>
<evidence type="ECO:0000256" key="1">
    <source>
        <dbReference type="ARBA" id="ARBA00023125"/>
    </source>
</evidence>
<dbReference type="GO" id="GO:0003700">
    <property type="term" value="F:DNA-binding transcription factor activity"/>
    <property type="evidence" value="ECO:0007669"/>
    <property type="project" value="TreeGrafter"/>
</dbReference>
<dbReference type="RefSeq" id="WP_014415511.1">
    <property type="nucleotide sequence ID" value="NC_017059.1"/>
</dbReference>